<dbReference type="InterPro" id="IPR029063">
    <property type="entry name" value="SAM-dependent_MTases_sf"/>
</dbReference>
<dbReference type="GO" id="GO:0032259">
    <property type="term" value="P:methylation"/>
    <property type="evidence" value="ECO:0007669"/>
    <property type="project" value="UniProtKB-KW"/>
</dbReference>
<dbReference type="CDD" id="cd02440">
    <property type="entry name" value="AdoMet_MTases"/>
    <property type="match status" value="1"/>
</dbReference>
<dbReference type="RefSeq" id="WP_189085863.1">
    <property type="nucleotide sequence ID" value="NZ_BMRJ01000002.1"/>
</dbReference>
<keyword evidence="2" id="KW-0808">Transferase</keyword>
<keyword evidence="3" id="KW-1185">Reference proteome</keyword>
<dbReference type="PANTHER" id="PTHR45036:SF1">
    <property type="entry name" value="METHYLTRANSFERASE LIKE 7A"/>
    <property type="match status" value="1"/>
</dbReference>
<dbReference type="InterPro" id="IPR013216">
    <property type="entry name" value="Methyltransf_11"/>
</dbReference>
<evidence type="ECO:0000259" key="1">
    <source>
        <dbReference type="Pfam" id="PF08241"/>
    </source>
</evidence>
<dbReference type="Proteomes" id="UP000610303">
    <property type="component" value="Unassembled WGS sequence"/>
</dbReference>
<dbReference type="InterPro" id="IPR052356">
    <property type="entry name" value="Thiol_S-MT"/>
</dbReference>
<name>A0A918FES7_AGRME</name>
<feature type="domain" description="Methyltransferase type 11" evidence="1">
    <location>
        <begin position="31"/>
        <end position="125"/>
    </location>
</feature>
<gene>
    <name evidence="2" type="ORF">GCM10010196_27110</name>
</gene>
<reference evidence="2" key="2">
    <citation type="submission" date="2020-09" db="EMBL/GenBank/DDBJ databases">
        <authorList>
            <person name="Sun Q."/>
            <person name="Ohkuma M."/>
        </authorList>
    </citation>
    <scope>NUCLEOTIDE SEQUENCE</scope>
    <source>
        <strain evidence="2">JCM 3346</strain>
    </source>
</reference>
<dbReference type="Gene3D" id="3.40.50.150">
    <property type="entry name" value="Vaccinia Virus protein VP39"/>
    <property type="match status" value="1"/>
</dbReference>
<dbReference type="SUPFAM" id="SSF53335">
    <property type="entry name" value="S-adenosyl-L-methionine-dependent methyltransferases"/>
    <property type="match status" value="1"/>
</dbReference>
<comment type="caution">
    <text evidence="2">The sequence shown here is derived from an EMBL/GenBank/DDBJ whole genome shotgun (WGS) entry which is preliminary data.</text>
</comment>
<dbReference type="AlphaFoldDB" id="A0A918FES7"/>
<dbReference type="Pfam" id="PF08241">
    <property type="entry name" value="Methyltransf_11"/>
    <property type="match status" value="1"/>
</dbReference>
<reference evidence="2" key="1">
    <citation type="journal article" date="2014" name="Int. J. Syst. Evol. Microbiol.">
        <title>Complete genome sequence of Corynebacterium casei LMG S-19264T (=DSM 44701T), isolated from a smear-ripened cheese.</title>
        <authorList>
            <consortium name="US DOE Joint Genome Institute (JGI-PGF)"/>
            <person name="Walter F."/>
            <person name="Albersmeier A."/>
            <person name="Kalinowski J."/>
            <person name="Ruckert C."/>
        </authorList>
    </citation>
    <scope>NUCLEOTIDE SEQUENCE</scope>
    <source>
        <strain evidence="2">JCM 3346</strain>
    </source>
</reference>
<dbReference type="GO" id="GO:0008757">
    <property type="term" value="F:S-adenosylmethionine-dependent methyltransferase activity"/>
    <property type="evidence" value="ECO:0007669"/>
    <property type="project" value="InterPro"/>
</dbReference>
<dbReference type="PANTHER" id="PTHR45036">
    <property type="entry name" value="METHYLTRANSFERASE LIKE 7B"/>
    <property type="match status" value="1"/>
</dbReference>
<proteinExistence type="predicted"/>
<sequence length="199" mass="21651">MPQQERPPLVDDDTLDELEREWFGRVHGRVLEIGAGEGENFGALALDVVWTGLEPDAERRAELAIRAREWGHEQPPLAASAERIPVPDGAFDAVIASYVFCTVPDPAAALAELRRVLVPGGRLVVAEHVGAPQGTAKRAVQRIATPCSVRWCHGCHLDRDTERAIANAGFLAEEVRRVRARSFPLGALPILLYEGVSPA</sequence>
<keyword evidence="2" id="KW-0489">Methyltransferase</keyword>
<dbReference type="EMBL" id="BMRJ01000002">
    <property type="protein sequence ID" value="GGR31419.1"/>
    <property type="molecule type" value="Genomic_DNA"/>
</dbReference>
<evidence type="ECO:0000313" key="2">
    <source>
        <dbReference type="EMBL" id="GGR31419.1"/>
    </source>
</evidence>
<organism evidence="2 3">
    <name type="scientific">Agromyces mediolanus</name>
    <name type="common">Corynebacterium mediolanum</name>
    <dbReference type="NCBI Taxonomy" id="41986"/>
    <lineage>
        <taxon>Bacteria</taxon>
        <taxon>Bacillati</taxon>
        <taxon>Actinomycetota</taxon>
        <taxon>Actinomycetes</taxon>
        <taxon>Micrococcales</taxon>
        <taxon>Microbacteriaceae</taxon>
        <taxon>Agromyces</taxon>
    </lineage>
</organism>
<evidence type="ECO:0000313" key="3">
    <source>
        <dbReference type="Proteomes" id="UP000610303"/>
    </source>
</evidence>
<accession>A0A918FES7</accession>
<protein>
    <submittedName>
        <fullName evidence="2">Type 11 methyltransferase</fullName>
    </submittedName>
</protein>